<dbReference type="EMBL" id="RCCT01000003">
    <property type="protein sequence ID" value="RLK07475.1"/>
    <property type="molecule type" value="Genomic_DNA"/>
</dbReference>
<keyword evidence="2" id="KW-1185">Reference proteome</keyword>
<dbReference type="STRING" id="981384.GCA_000192475_02196"/>
<sequence length="58" mass="6427">MPKKSTGPIVGRFFVSRIRKGPTPIASPFLSEWWGYRLTGAVELILRLLLALNIGGFP</sequence>
<evidence type="ECO:0000313" key="2">
    <source>
        <dbReference type="Proteomes" id="UP000271700"/>
    </source>
</evidence>
<gene>
    <name evidence="1" type="ORF">CLV75_2600</name>
</gene>
<comment type="caution">
    <text evidence="1">The sequence shown here is derived from an EMBL/GenBank/DDBJ whole genome shotgun (WGS) entry which is preliminary data.</text>
</comment>
<name>A0A497ZLE5_9RHOB</name>
<organism evidence="1 2">
    <name type="scientific">Ruegeria conchae</name>
    <dbReference type="NCBI Taxonomy" id="981384"/>
    <lineage>
        <taxon>Bacteria</taxon>
        <taxon>Pseudomonadati</taxon>
        <taxon>Pseudomonadota</taxon>
        <taxon>Alphaproteobacteria</taxon>
        <taxon>Rhodobacterales</taxon>
        <taxon>Roseobacteraceae</taxon>
        <taxon>Ruegeria</taxon>
    </lineage>
</organism>
<evidence type="ECO:0000313" key="1">
    <source>
        <dbReference type="EMBL" id="RLK07475.1"/>
    </source>
</evidence>
<dbReference type="AlphaFoldDB" id="A0A497ZLE5"/>
<proteinExistence type="predicted"/>
<protein>
    <submittedName>
        <fullName evidence="1">Uncharacterized protein</fullName>
    </submittedName>
</protein>
<reference evidence="1 2" key="1">
    <citation type="submission" date="2018-10" db="EMBL/GenBank/DDBJ databases">
        <title>Genomic Encyclopedia of Archaeal and Bacterial Type Strains, Phase II (KMG-II): from individual species to whole genera.</title>
        <authorList>
            <person name="Goeker M."/>
        </authorList>
    </citation>
    <scope>NUCLEOTIDE SEQUENCE [LARGE SCALE GENOMIC DNA]</scope>
    <source>
        <strain evidence="1 2">DSM 29317</strain>
    </source>
</reference>
<accession>A0A497ZLE5</accession>
<dbReference type="Proteomes" id="UP000271700">
    <property type="component" value="Unassembled WGS sequence"/>
</dbReference>